<reference evidence="6 7" key="1">
    <citation type="submission" date="2019-03" db="EMBL/GenBank/DDBJ databases">
        <authorList>
            <person name="Gaulin E."/>
            <person name="Dumas B."/>
        </authorList>
    </citation>
    <scope>NUCLEOTIDE SEQUENCE [LARGE SCALE GENOMIC DNA]</scope>
    <source>
        <strain evidence="6">CBS 568.67</strain>
    </source>
</reference>
<evidence type="ECO:0000256" key="2">
    <source>
        <dbReference type="ARBA" id="ARBA00022801"/>
    </source>
</evidence>
<name>A0A485KGS5_9STRA</name>
<keyword evidence="2" id="KW-0378">Hydrolase</keyword>
<feature type="signal peptide" evidence="4">
    <location>
        <begin position="1"/>
        <end position="18"/>
    </location>
</feature>
<dbReference type="EMBL" id="VJMH01001088">
    <property type="protein sequence ID" value="KAF0713257.1"/>
    <property type="molecule type" value="Genomic_DNA"/>
</dbReference>
<accession>A0A485KGS5</accession>
<dbReference type="InterPro" id="IPR036412">
    <property type="entry name" value="HAD-like_sf"/>
</dbReference>
<dbReference type="AlphaFoldDB" id="A0A485KGS5"/>
<keyword evidence="1" id="KW-0479">Metal-binding</keyword>
<dbReference type="InterPro" id="IPR023214">
    <property type="entry name" value="HAD_sf"/>
</dbReference>
<evidence type="ECO:0000256" key="1">
    <source>
        <dbReference type="ARBA" id="ARBA00022723"/>
    </source>
</evidence>
<evidence type="ECO:0000313" key="7">
    <source>
        <dbReference type="Proteomes" id="UP000332933"/>
    </source>
</evidence>
<evidence type="ECO:0000313" key="6">
    <source>
        <dbReference type="EMBL" id="VFT81549.1"/>
    </source>
</evidence>
<dbReference type="OrthoDB" id="61388at2759"/>
<dbReference type="PANTHER" id="PTHR43344:SF13">
    <property type="entry name" value="PHOSPHATASE RV3661-RELATED"/>
    <property type="match status" value="1"/>
</dbReference>
<dbReference type="InterPro" id="IPR050582">
    <property type="entry name" value="HAD-like_SerB"/>
</dbReference>
<dbReference type="GO" id="GO:0046872">
    <property type="term" value="F:metal ion binding"/>
    <property type="evidence" value="ECO:0007669"/>
    <property type="project" value="UniProtKB-KW"/>
</dbReference>
<dbReference type="GO" id="GO:0016787">
    <property type="term" value="F:hydrolase activity"/>
    <property type="evidence" value="ECO:0007669"/>
    <property type="project" value="UniProtKB-KW"/>
</dbReference>
<dbReference type="Gene3D" id="1.20.1440.320">
    <property type="match status" value="1"/>
</dbReference>
<dbReference type="PANTHER" id="PTHR43344">
    <property type="entry name" value="PHOSPHOSERINE PHOSPHATASE"/>
    <property type="match status" value="1"/>
</dbReference>
<keyword evidence="3" id="KW-0460">Magnesium</keyword>
<organism evidence="6 7">
    <name type="scientific">Aphanomyces stellatus</name>
    <dbReference type="NCBI Taxonomy" id="120398"/>
    <lineage>
        <taxon>Eukaryota</taxon>
        <taxon>Sar</taxon>
        <taxon>Stramenopiles</taxon>
        <taxon>Oomycota</taxon>
        <taxon>Saprolegniomycetes</taxon>
        <taxon>Saprolegniales</taxon>
        <taxon>Verrucalvaceae</taxon>
        <taxon>Aphanomyces</taxon>
    </lineage>
</organism>
<dbReference type="Proteomes" id="UP000332933">
    <property type="component" value="Unassembled WGS sequence"/>
</dbReference>
<sequence length="460" mass="50261">MLSAAKLIAAVAVIGAAAHDYFPAESPEYNYVAINKMLHSLNTVRGPGEAYALYDWDNTNVFGDISETSIWYQVKNLNFRIQPKDFEKIFSLGYTANTTNVCFPKGLNTPVFPKSDVTIAQLIQTTARDYANLYQAYIAPTYKLPVDTTASLSGATPGHAACGGDLLPGNMTLAQIQETTVFNNFAAEFGALIFNWENYGGADDFADCSVFAGMVALPQALVGMTKDEIHALMKGSLRFNLNAAIGSKTFTSTENKAVTNDYPTGIRTFNGQEASMRAMHDAGMGVYVISASPQEFVEIASTHSGLTYEVPQDHVFGVRFQYTADGKFTGQLVDNSTYPITWGPGKAWVTENIIKKKHGNAAPLYTSGDSNGDCAFMSLTRDGVVMVNNRLKANTNCIQKFYEKSCQFYGSVEPETKNQYIMQGQDKEMGSWINSGWTTKNGKDYSSATSAACDAYKTFF</sequence>
<evidence type="ECO:0000313" key="5">
    <source>
        <dbReference type="EMBL" id="KAF0713257.1"/>
    </source>
</evidence>
<dbReference type="Gene3D" id="3.40.50.1000">
    <property type="entry name" value="HAD superfamily/HAD-like"/>
    <property type="match status" value="1"/>
</dbReference>
<dbReference type="EMBL" id="CAADRA010001088">
    <property type="protein sequence ID" value="VFT81549.1"/>
    <property type="molecule type" value="Genomic_DNA"/>
</dbReference>
<reference evidence="5" key="2">
    <citation type="submission" date="2019-06" db="EMBL/GenBank/DDBJ databases">
        <title>Genomics analysis of Aphanomyces spp. identifies a new class of oomycete effector associated with host adaptation.</title>
        <authorList>
            <person name="Gaulin E."/>
        </authorList>
    </citation>
    <scope>NUCLEOTIDE SEQUENCE</scope>
    <source>
        <strain evidence="5">CBS 578.67</strain>
    </source>
</reference>
<keyword evidence="4" id="KW-0732">Signal</keyword>
<keyword evidence="7" id="KW-1185">Reference proteome</keyword>
<protein>
    <submittedName>
        <fullName evidence="6">Aste57867_4438 protein</fullName>
    </submittedName>
</protein>
<proteinExistence type="predicted"/>
<evidence type="ECO:0000256" key="4">
    <source>
        <dbReference type="SAM" id="SignalP"/>
    </source>
</evidence>
<evidence type="ECO:0000256" key="3">
    <source>
        <dbReference type="ARBA" id="ARBA00022842"/>
    </source>
</evidence>
<dbReference type="SUPFAM" id="SSF56784">
    <property type="entry name" value="HAD-like"/>
    <property type="match status" value="1"/>
</dbReference>
<gene>
    <name evidence="6" type="primary">Aste57867_4438</name>
    <name evidence="5" type="ORF">As57867_004426</name>
    <name evidence="6" type="ORF">ASTE57867_4438</name>
</gene>
<feature type="chain" id="PRO_5036355413" evidence="4">
    <location>
        <begin position="19"/>
        <end position="460"/>
    </location>
</feature>